<dbReference type="InterPro" id="IPR000031">
    <property type="entry name" value="PurE_dom"/>
</dbReference>
<organism evidence="3">
    <name type="scientific">marine sediment metagenome</name>
    <dbReference type="NCBI Taxonomy" id="412755"/>
    <lineage>
        <taxon>unclassified sequences</taxon>
        <taxon>metagenomes</taxon>
        <taxon>ecological metagenomes</taxon>
    </lineage>
</organism>
<reference evidence="3" key="1">
    <citation type="journal article" date="2014" name="Front. Microbiol.">
        <title>High frequency of phylogenetically diverse reductive dehalogenase-homologous genes in deep subseafloor sedimentary metagenomes.</title>
        <authorList>
            <person name="Kawai M."/>
            <person name="Futagami T."/>
            <person name="Toyoda A."/>
            <person name="Takaki Y."/>
            <person name="Nishi S."/>
            <person name="Hori S."/>
            <person name="Arai W."/>
            <person name="Tsubouchi T."/>
            <person name="Morono Y."/>
            <person name="Uchiyama I."/>
            <person name="Ito T."/>
            <person name="Fujiyama A."/>
            <person name="Inagaki F."/>
            <person name="Takami H."/>
        </authorList>
    </citation>
    <scope>NUCLEOTIDE SEQUENCE</scope>
    <source>
        <strain evidence="3">Expedition CK06-06</strain>
    </source>
</reference>
<dbReference type="AlphaFoldDB" id="X1CHT2"/>
<dbReference type="PANTHER" id="PTHR23046:SF2">
    <property type="entry name" value="PHOSPHORIBOSYLAMINOIMIDAZOLE CARBOXYLASE"/>
    <property type="match status" value="1"/>
</dbReference>
<dbReference type="GO" id="GO:0006189">
    <property type="term" value="P:'de novo' IMP biosynthetic process"/>
    <property type="evidence" value="ECO:0007669"/>
    <property type="project" value="InterPro"/>
</dbReference>
<name>X1CHT2_9ZZZZ</name>
<proteinExistence type="predicted"/>
<dbReference type="Pfam" id="PF00731">
    <property type="entry name" value="AIRC"/>
    <property type="match status" value="1"/>
</dbReference>
<evidence type="ECO:0000256" key="1">
    <source>
        <dbReference type="ARBA" id="ARBA00022755"/>
    </source>
</evidence>
<dbReference type="EMBL" id="BART01034735">
    <property type="protein sequence ID" value="GAH07202.1"/>
    <property type="molecule type" value="Genomic_DNA"/>
</dbReference>
<evidence type="ECO:0000313" key="3">
    <source>
        <dbReference type="EMBL" id="GAH07202.1"/>
    </source>
</evidence>
<feature type="domain" description="PurE" evidence="2">
    <location>
        <begin position="4"/>
        <end position="153"/>
    </location>
</feature>
<evidence type="ECO:0000259" key="2">
    <source>
        <dbReference type="SMART" id="SM01001"/>
    </source>
</evidence>
<gene>
    <name evidence="3" type="ORF">S01H4_59267</name>
</gene>
<comment type="caution">
    <text evidence="3">The sequence shown here is derived from an EMBL/GenBank/DDBJ whole genome shotgun (WGS) entry which is preliminary data.</text>
</comment>
<dbReference type="InterPro" id="IPR024694">
    <property type="entry name" value="PurE_prokaryotes"/>
</dbReference>
<dbReference type="SUPFAM" id="SSF52255">
    <property type="entry name" value="N5-CAIR mutase (phosphoribosylaminoimidazole carboxylase, PurE)"/>
    <property type="match status" value="1"/>
</dbReference>
<dbReference type="SMART" id="SM01001">
    <property type="entry name" value="AIRC"/>
    <property type="match status" value="1"/>
</dbReference>
<dbReference type="PANTHER" id="PTHR23046">
    <property type="entry name" value="PHOSPHORIBOSYLAMINOIMIDAZOLE CARBOXYLASE CATALYTIC SUBUNIT"/>
    <property type="match status" value="1"/>
</dbReference>
<sequence>MSEEKIVVLMGSPRDLPFAAKIKDFLKKEKIPVSCVYNVASAHRTPEKLLNDLNQYAESGNRIVYVTVAGLSDALSGVVAGYTLCPVIACPPDSDKHGSNKVFSSTAMPKGIPVAYVVKPENAALAAIRIFALTNPELKEQLDKFKEKMVKTVYDGAKEVKKITEKKTLTGLRSKKGLF</sequence>
<dbReference type="Gene3D" id="3.40.50.1970">
    <property type="match status" value="1"/>
</dbReference>
<keyword evidence="1" id="KW-0658">Purine biosynthesis</keyword>
<accession>X1CHT2</accession>
<dbReference type="PIRSF" id="PIRSF001338">
    <property type="entry name" value="AIR_carboxylase"/>
    <property type="match status" value="1"/>
</dbReference>
<protein>
    <recommendedName>
        <fullName evidence="2">PurE domain-containing protein</fullName>
    </recommendedName>
</protein>